<dbReference type="Pfam" id="PF22124">
    <property type="entry name" value="Glyco_hydro_95_cat"/>
    <property type="match status" value="1"/>
</dbReference>
<evidence type="ECO:0000259" key="2">
    <source>
        <dbReference type="Pfam" id="PF14498"/>
    </source>
</evidence>
<reference evidence="5 6" key="1">
    <citation type="submission" date="2020-07" db="EMBL/GenBank/DDBJ databases">
        <title>Sequencing the genomes of 1000 actinobacteria strains.</title>
        <authorList>
            <person name="Klenk H.-P."/>
        </authorList>
    </citation>
    <scope>NUCLEOTIDE SEQUENCE [LARGE SCALE GENOMIC DNA]</scope>
    <source>
        <strain evidence="5 6">DSM 42178</strain>
    </source>
</reference>
<keyword evidence="6" id="KW-1185">Reference proteome</keyword>
<dbReference type="Pfam" id="PF21307">
    <property type="entry name" value="Glyco_hydro_95_C"/>
    <property type="match status" value="1"/>
</dbReference>
<dbReference type="Gene3D" id="1.50.10.10">
    <property type="match status" value="1"/>
</dbReference>
<dbReference type="GO" id="GO:0004560">
    <property type="term" value="F:alpha-L-fucosidase activity"/>
    <property type="evidence" value="ECO:0007669"/>
    <property type="project" value="UniProtKB-EC"/>
</dbReference>
<feature type="domain" description="Glycosyl hydrolase family 95 catalytic" evidence="4">
    <location>
        <begin position="295"/>
        <end position="687"/>
    </location>
</feature>
<dbReference type="GO" id="GO:0005975">
    <property type="term" value="P:carbohydrate metabolic process"/>
    <property type="evidence" value="ECO:0007669"/>
    <property type="project" value="InterPro"/>
</dbReference>
<protein>
    <submittedName>
        <fullName evidence="5">Alpha-L-fucosidase 2</fullName>
        <ecNumber evidence="5">3.2.1.51</ecNumber>
    </submittedName>
</protein>
<comment type="caution">
    <text evidence="5">The sequence shown here is derived from an EMBL/GenBank/DDBJ whole genome shotgun (WGS) entry which is preliminary data.</text>
</comment>
<dbReference type="Pfam" id="PF14498">
    <property type="entry name" value="Glyco_hyd_65N_2"/>
    <property type="match status" value="1"/>
</dbReference>
<dbReference type="EC" id="3.2.1.51" evidence="5"/>
<dbReference type="PANTHER" id="PTHR31084">
    <property type="entry name" value="ALPHA-L-FUCOSIDASE 2"/>
    <property type="match status" value="1"/>
</dbReference>
<sequence>MTVEPTPPGAPLTLWYTAPATSWEEESLPIGNGALGAGVFGGVAREVVVLNEKTLWTGGPGSREGYDHGDGAFAGTDGPDGSDGSAGAEALREVRRRLAERGGLPAEEVAALLGSPRRGYGAHQVLGHLRLDFADAAEPVADYRRELRLAEGLATVRYRAGGVTHTREYLASRPDGVIAVRLAADRPGRLSLTVSVDTPREGRRLRGSVAAGRILLDGTLEDNGLRHTAGVDVVPEGGTLVDGADGTVTVTGADAVTVLVAAGTDYAPTPATGYRGDDPCPRVTAALDAARAKGYPALRAAHLADHRELFDRVALDIGQVAPELPTDRLLAAYTGGDSPADRALEALYFQYGRYLLIASSRPGTLPANLQGVWNDSTTPPWSADYHVNINLQMNYWPAEVTNLAETTAPLFDFVDALRGPGARTARRLHGARGWVVHDETNPFGFTGLHDWPTAFWFPEAAAWLATHLHEHWRFGGDEDFLRRRAYPVLQELVRFWTDELVEDARDGLLVVSPSYSPEHGDFTAGAAMSQQIVHELFACAVEAAEALGDAAFAAEARAVLRRLDPGLRTGSWGQLREWKDDLDDPADDHRHVSHLFALYPGRRISPTATPALADAARTTLDARGDGSTGWSRAWKVALRARLGDGDRAHALLAGQLRESTLGNLWDTHPPFQIDGNFGATAGVAEMLLQSHDGVVHVLPALPAAWRARGSVRGLRSRGGLTVDAAWRDGVARSITLTAHRDGTVRLRSGLLGGAHRLWAHTPGGPEPVHARPGGAPDTVEFPVRAGRRYTAERPAR</sequence>
<accession>A0A852ZTS5</accession>
<evidence type="ECO:0000259" key="3">
    <source>
        <dbReference type="Pfam" id="PF21307"/>
    </source>
</evidence>
<keyword evidence="5" id="KW-0378">Hydrolase</keyword>
<evidence type="ECO:0000313" key="6">
    <source>
        <dbReference type="Proteomes" id="UP000567795"/>
    </source>
</evidence>
<dbReference type="AlphaFoldDB" id="A0A852ZTS5"/>
<feature type="domain" description="Glycosyl hydrolase family 95 N-terminal" evidence="2">
    <location>
        <begin position="14"/>
        <end position="268"/>
    </location>
</feature>
<dbReference type="InterPro" id="IPR008928">
    <property type="entry name" value="6-hairpin_glycosidase_sf"/>
</dbReference>
<evidence type="ECO:0000313" key="5">
    <source>
        <dbReference type="EMBL" id="NYI04957.1"/>
    </source>
</evidence>
<feature type="domain" description="Alpha fucosidase A-like C-terminal" evidence="3">
    <location>
        <begin position="689"/>
        <end position="789"/>
    </location>
</feature>
<evidence type="ECO:0000256" key="1">
    <source>
        <dbReference type="SAM" id="MobiDB-lite"/>
    </source>
</evidence>
<dbReference type="PIRSF" id="PIRSF007663">
    <property type="entry name" value="UCP007663"/>
    <property type="match status" value="1"/>
</dbReference>
<dbReference type="RefSeq" id="WP_179813782.1">
    <property type="nucleotide sequence ID" value="NZ_JACBZD010000001.1"/>
</dbReference>
<proteinExistence type="predicted"/>
<dbReference type="InterPro" id="IPR049053">
    <property type="entry name" value="AFCA-like_C"/>
</dbReference>
<dbReference type="InterPro" id="IPR012341">
    <property type="entry name" value="6hp_glycosidase-like_sf"/>
</dbReference>
<gene>
    <name evidence="5" type="ORF">FHU37_001900</name>
</gene>
<keyword evidence="5" id="KW-0326">Glycosidase</keyword>
<dbReference type="Proteomes" id="UP000567795">
    <property type="component" value="Unassembled WGS sequence"/>
</dbReference>
<feature type="region of interest" description="Disordered" evidence="1">
    <location>
        <begin position="58"/>
        <end position="87"/>
    </location>
</feature>
<feature type="compositionally biased region" description="Low complexity" evidence="1">
    <location>
        <begin position="74"/>
        <end position="87"/>
    </location>
</feature>
<name>A0A852ZTS5_9ACTN</name>
<organism evidence="5 6">
    <name type="scientific">Allostreptomyces psammosilenae</name>
    <dbReference type="NCBI Taxonomy" id="1892865"/>
    <lineage>
        <taxon>Bacteria</taxon>
        <taxon>Bacillati</taxon>
        <taxon>Actinomycetota</taxon>
        <taxon>Actinomycetes</taxon>
        <taxon>Kitasatosporales</taxon>
        <taxon>Streptomycetaceae</taxon>
        <taxon>Allostreptomyces</taxon>
    </lineage>
</organism>
<evidence type="ECO:0000259" key="4">
    <source>
        <dbReference type="Pfam" id="PF22124"/>
    </source>
</evidence>
<dbReference type="EMBL" id="JACBZD010000001">
    <property type="protein sequence ID" value="NYI04957.1"/>
    <property type="molecule type" value="Genomic_DNA"/>
</dbReference>
<dbReference type="InterPro" id="IPR016518">
    <property type="entry name" value="Alpha-L-fucosidase"/>
</dbReference>
<dbReference type="SUPFAM" id="SSF48208">
    <property type="entry name" value="Six-hairpin glycosidases"/>
    <property type="match status" value="1"/>
</dbReference>
<dbReference type="InterPro" id="IPR054363">
    <property type="entry name" value="GH95_cat"/>
</dbReference>
<dbReference type="Gene3D" id="2.70.98.50">
    <property type="entry name" value="putative glycoside hydrolase family protein from bacillus halodurans"/>
    <property type="match status" value="1"/>
</dbReference>
<dbReference type="PANTHER" id="PTHR31084:SF0">
    <property type="entry name" value="ALPHA-L-FUCOSIDASE 2"/>
    <property type="match status" value="1"/>
</dbReference>
<dbReference type="InterPro" id="IPR027414">
    <property type="entry name" value="GH95_N_dom"/>
</dbReference>